<sequence length="253" mass="24930">MKTKLTSGLVGLAFLGLAASGPALAGAIGELTAHDTVRIAQQGSEGRINVANTQYAWHSGDRIDTRNGRAVLDLDAGASVGFAADTQASVALDGSRIQVALDAGSLLYALPEPGLSLHVSSGPYEFSTAADGEVVQVGTTDAGSFGLIQRLDDGQLKVTVREGSVTARDRSGNVYYRVGAGERVTFSGEEPGLIQAQVEAADPDAAAAAGGGAGAGAGAAGHGLGLAFLGGGLAVVAGSAAASSSSDPDPVSP</sequence>
<reference evidence="2 3" key="1">
    <citation type="submission" date="2013-12" db="EMBL/GenBank/DDBJ databases">
        <authorList>
            <consortium name="DOE Joint Genome Institute"/>
            <person name="Muyzer G."/>
            <person name="Huntemann M."/>
            <person name="Han J."/>
            <person name="Chen A."/>
            <person name="Kyrpides N."/>
            <person name="Mavromatis K."/>
            <person name="Markowitz V."/>
            <person name="Palaniappan K."/>
            <person name="Ivanova N."/>
            <person name="Schaumberg A."/>
            <person name="Pati A."/>
            <person name="Liolios K."/>
            <person name="Nordberg H.P."/>
            <person name="Cantor M.N."/>
            <person name="Hua S.X."/>
            <person name="Woyke T."/>
        </authorList>
    </citation>
    <scope>NUCLEOTIDE SEQUENCE [LARGE SCALE GENOMIC DNA]</scope>
    <source>
        <strain evidence="2 3">ARh 1</strain>
    </source>
</reference>
<name>W0DSM0_9GAMM</name>
<evidence type="ECO:0008006" key="4">
    <source>
        <dbReference type="Google" id="ProtNLM"/>
    </source>
</evidence>
<keyword evidence="3" id="KW-1185">Reference proteome</keyword>
<dbReference type="KEGG" id="tti:THITH_05560"/>
<feature type="signal peptide" evidence="1">
    <location>
        <begin position="1"/>
        <end position="25"/>
    </location>
</feature>
<dbReference type="RefSeq" id="WP_006748727.1">
    <property type="nucleotide sequence ID" value="NZ_CP007029.1"/>
</dbReference>
<dbReference type="Proteomes" id="UP000005289">
    <property type="component" value="Chromosome"/>
</dbReference>
<dbReference type="STRING" id="713585.THITH_05560"/>
<feature type="chain" id="PRO_5004787219" description="FecR protein domain-containing protein" evidence="1">
    <location>
        <begin position="26"/>
        <end position="253"/>
    </location>
</feature>
<gene>
    <name evidence="2" type="ORF">THITH_05560</name>
</gene>
<dbReference type="OrthoDB" id="9837805at2"/>
<dbReference type="AlphaFoldDB" id="W0DSM0"/>
<protein>
    <recommendedName>
        <fullName evidence="4">FecR protein domain-containing protein</fullName>
    </recommendedName>
</protein>
<proteinExistence type="predicted"/>
<accession>W0DSM0</accession>
<organism evidence="2 3">
    <name type="scientific">Thioalkalivibrio paradoxus ARh 1</name>
    <dbReference type="NCBI Taxonomy" id="713585"/>
    <lineage>
        <taxon>Bacteria</taxon>
        <taxon>Pseudomonadati</taxon>
        <taxon>Pseudomonadota</taxon>
        <taxon>Gammaproteobacteria</taxon>
        <taxon>Chromatiales</taxon>
        <taxon>Ectothiorhodospiraceae</taxon>
        <taxon>Thioalkalivibrio</taxon>
    </lineage>
</organism>
<keyword evidence="1" id="KW-0732">Signal</keyword>
<evidence type="ECO:0000313" key="2">
    <source>
        <dbReference type="EMBL" id="AHE99983.1"/>
    </source>
</evidence>
<evidence type="ECO:0000313" key="3">
    <source>
        <dbReference type="Proteomes" id="UP000005289"/>
    </source>
</evidence>
<evidence type="ECO:0000256" key="1">
    <source>
        <dbReference type="SAM" id="SignalP"/>
    </source>
</evidence>
<dbReference type="HOGENOM" id="CLU_1098107_0_0_6"/>
<dbReference type="EMBL" id="CP007029">
    <property type="protein sequence ID" value="AHE99983.1"/>
    <property type="molecule type" value="Genomic_DNA"/>
</dbReference>